<dbReference type="AlphaFoldDB" id="S3C2B4"/>
<dbReference type="HOGENOM" id="CLU_063146_1_1_1"/>
<name>S3C2B4_OPHP1</name>
<protein>
    <recommendedName>
        <fullName evidence="4">Duf567 domain protein</fullName>
    </recommendedName>
</protein>
<evidence type="ECO:0008006" key="4">
    <source>
        <dbReference type="Google" id="ProtNLM"/>
    </source>
</evidence>
<evidence type="ECO:0000256" key="1">
    <source>
        <dbReference type="ARBA" id="ARBA00005437"/>
    </source>
</evidence>
<dbReference type="InterPro" id="IPR038595">
    <property type="entry name" value="LOR_sf"/>
</dbReference>
<dbReference type="PANTHER" id="PTHR31087">
    <property type="match status" value="1"/>
</dbReference>
<dbReference type="Gene3D" id="2.40.160.200">
    <property type="entry name" value="LURP1-related"/>
    <property type="match status" value="1"/>
</dbReference>
<dbReference type="eggNOG" id="ENOG502QUU9">
    <property type="taxonomic scope" value="Eukaryota"/>
</dbReference>
<dbReference type="InterPro" id="IPR025659">
    <property type="entry name" value="Tubby-like_C"/>
</dbReference>
<accession>S3C2B4</accession>
<dbReference type="EMBL" id="KE148155">
    <property type="protein sequence ID" value="EPE05881.1"/>
    <property type="molecule type" value="Genomic_DNA"/>
</dbReference>
<proteinExistence type="inferred from homology"/>
<dbReference type="Pfam" id="PF04525">
    <property type="entry name" value="LOR"/>
    <property type="match status" value="1"/>
</dbReference>
<keyword evidence="3" id="KW-1185">Reference proteome</keyword>
<organism evidence="2 3">
    <name type="scientific">Ophiostoma piceae (strain UAMH 11346)</name>
    <name type="common">Sap stain fungus</name>
    <dbReference type="NCBI Taxonomy" id="1262450"/>
    <lineage>
        <taxon>Eukaryota</taxon>
        <taxon>Fungi</taxon>
        <taxon>Dikarya</taxon>
        <taxon>Ascomycota</taxon>
        <taxon>Pezizomycotina</taxon>
        <taxon>Sordariomycetes</taxon>
        <taxon>Sordariomycetidae</taxon>
        <taxon>Ophiostomatales</taxon>
        <taxon>Ophiostomataceae</taxon>
        <taxon>Ophiostoma</taxon>
    </lineage>
</organism>
<comment type="similarity">
    <text evidence="1">Belongs to the LOR family.</text>
</comment>
<dbReference type="VEuPathDB" id="FungiDB:F503_08412"/>
<dbReference type="STRING" id="1262450.S3C2B4"/>
<gene>
    <name evidence="2" type="ORF">F503_08412</name>
</gene>
<dbReference type="SUPFAM" id="SSF54518">
    <property type="entry name" value="Tubby C-terminal domain-like"/>
    <property type="match status" value="1"/>
</dbReference>
<dbReference type="Proteomes" id="UP000016923">
    <property type="component" value="Unassembled WGS sequence"/>
</dbReference>
<dbReference type="PANTHER" id="PTHR31087:SF161">
    <property type="entry name" value="TUBBY C 2 FAMILY PROTEIN"/>
    <property type="match status" value="1"/>
</dbReference>
<sequence>MATFQLSPLPHQVGHFDQFIARQTEMIALKERILSLSGDSFSITLANGQPILNVKGKFFTIGARKSVFDMAGNHLFDIYRELLHLHTTFVLEDPQGNKFFEMKNKIKLFGSQATAKFTSKTGKQESLTMKGNWLDLRGEIIDDTSGAIVAQIDRKFLNSRNLLFGQDTYAVIVAPGMDMAIIAAMCICLDEKNNESR</sequence>
<reference evidence="2 3" key="1">
    <citation type="journal article" date="2013" name="BMC Genomics">
        <title>The genome and transcriptome of the pine saprophyte Ophiostoma piceae, and a comparison with the bark beetle-associated pine pathogen Grosmannia clavigera.</title>
        <authorList>
            <person name="Haridas S."/>
            <person name="Wang Y."/>
            <person name="Lim L."/>
            <person name="Massoumi Alamouti S."/>
            <person name="Jackman S."/>
            <person name="Docking R."/>
            <person name="Robertson G."/>
            <person name="Birol I."/>
            <person name="Bohlmann J."/>
            <person name="Breuil C."/>
        </authorList>
    </citation>
    <scope>NUCLEOTIDE SEQUENCE [LARGE SCALE GENOMIC DNA]</scope>
    <source>
        <strain evidence="2 3">UAMH 11346</strain>
    </source>
</reference>
<dbReference type="OMA" id="LEMKGNW"/>
<dbReference type="InterPro" id="IPR007612">
    <property type="entry name" value="LOR"/>
</dbReference>
<evidence type="ECO:0000313" key="3">
    <source>
        <dbReference type="Proteomes" id="UP000016923"/>
    </source>
</evidence>
<dbReference type="OrthoDB" id="97518at2759"/>
<evidence type="ECO:0000313" key="2">
    <source>
        <dbReference type="EMBL" id="EPE05881.1"/>
    </source>
</evidence>